<sequence length="222" mass="24677">MTEIKTLVFDTETNGKRPKGRNVPLTSEPGLVQLAAILYLGRRPVGHMSCFMPPLGAQGDRRPIPDPALAPNGLTEKDYEFFRKSGITEETVDAAGLPFKVGVAMFNNFVKVADRIVAHNIAFDDPIVRAAYSRIACPQQELWETPKFCTMKTLEPVLKLPGKYGYKFPTLDESYRALVDPMGFEGAHDAMVDVEACAAVLWAIEDKGHDLWQLPENWPKGE</sequence>
<evidence type="ECO:0000313" key="5">
    <source>
        <dbReference type="EMBL" id="ARB06146.1"/>
    </source>
</evidence>
<organism evidence="5 6">
    <name type="scientific">Dinoroseobacter phage vB_DshS-R5C</name>
    <dbReference type="NCBI Taxonomy" id="1965368"/>
    <lineage>
        <taxon>Viruses</taxon>
        <taxon>Duplodnaviria</taxon>
        <taxon>Heunggongvirae</taxon>
        <taxon>Uroviricota</taxon>
        <taxon>Caudoviricetes</taxon>
        <taxon>Nanhaivirus</taxon>
        <taxon>Nanhaivirus D5C</taxon>
    </lineage>
</organism>
<dbReference type="PANTHER" id="PTHR30231:SF4">
    <property type="entry name" value="PROTEIN NEN2"/>
    <property type="match status" value="1"/>
</dbReference>
<keyword evidence="1" id="KW-0540">Nuclease</keyword>
<evidence type="ECO:0000256" key="2">
    <source>
        <dbReference type="ARBA" id="ARBA00022801"/>
    </source>
</evidence>
<evidence type="ECO:0000256" key="1">
    <source>
        <dbReference type="ARBA" id="ARBA00022722"/>
    </source>
</evidence>
<dbReference type="EMBL" id="KY606587">
    <property type="protein sequence ID" value="ARB06146.1"/>
    <property type="molecule type" value="Genomic_DNA"/>
</dbReference>
<name>A0A1V0DYA3_9CAUD</name>
<keyword evidence="2" id="KW-0378">Hydrolase</keyword>
<dbReference type="GO" id="GO:0008408">
    <property type="term" value="F:3'-5' exonuclease activity"/>
    <property type="evidence" value="ECO:0007669"/>
    <property type="project" value="TreeGrafter"/>
</dbReference>
<evidence type="ECO:0000259" key="4">
    <source>
        <dbReference type="SMART" id="SM00479"/>
    </source>
</evidence>
<dbReference type="InterPro" id="IPR013520">
    <property type="entry name" value="Ribonucl_H"/>
</dbReference>
<dbReference type="InterPro" id="IPR012337">
    <property type="entry name" value="RNaseH-like_sf"/>
</dbReference>
<dbReference type="CDD" id="cd06127">
    <property type="entry name" value="DEDDh"/>
    <property type="match status" value="1"/>
</dbReference>
<dbReference type="Gene3D" id="3.30.420.10">
    <property type="entry name" value="Ribonuclease H-like superfamily/Ribonuclease H"/>
    <property type="match status" value="1"/>
</dbReference>
<evidence type="ECO:0000256" key="3">
    <source>
        <dbReference type="ARBA" id="ARBA00022839"/>
    </source>
</evidence>
<dbReference type="SUPFAM" id="SSF53098">
    <property type="entry name" value="Ribonuclease H-like"/>
    <property type="match status" value="1"/>
</dbReference>
<proteinExistence type="predicted"/>
<dbReference type="InterPro" id="IPR036397">
    <property type="entry name" value="RNaseH_sf"/>
</dbReference>
<dbReference type="OrthoDB" id="22292at10239"/>
<keyword evidence="3" id="KW-0269">Exonuclease</keyword>
<dbReference type="GO" id="GO:0003676">
    <property type="term" value="F:nucleic acid binding"/>
    <property type="evidence" value="ECO:0007669"/>
    <property type="project" value="InterPro"/>
</dbReference>
<reference evidence="5 6" key="1">
    <citation type="submission" date="2017-02" db="EMBL/GenBank/DDBJ databases">
        <title>A novel roseosiphophage isolated from the oligotrophic South China Sea.</title>
        <authorList>
            <person name="Yang Y."/>
            <person name="Cai L."/>
            <person name="Zhang R."/>
        </authorList>
    </citation>
    <scope>NUCLEOTIDE SEQUENCE [LARGE SCALE GENOMIC DNA]</scope>
</reference>
<dbReference type="SMART" id="SM00479">
    <property type="entry name" value="EXOIII"/>
    <property type="match status" value="1"/>
</dbReference>
<dbReference type="Pfam" id="PF00929">
    <property type="entry name" value="RNase_T"/>
    <property type="match status" value="1"/>
</dbReference>
<keyword evidence="6" id="KW-1185">Reference proteome</keyword>
<accession>A0A1V0DYA3</accession>
<dbReference type="PANTHER" id="PTHR30231">
    <property type="entry name" value="DNA POLYMERASE III SUBUNIT EPSILON"/>
    <property type="match status" value="1"/>
</dbReference>
<gene>
    <name evidence="5" type="ORF">vBDshSR5C_92</name>
</gene>
<dbReference type="Proteomes" id="UP000224401">
    <property type="component" value="Segment"/>
</dbReference>
<evidence type="ECO:0000313" key="6">
    <source>
        <dbReference type="Proteomes" id="UP000224401"/>
    </source>
</evidence>
<feature type="domain" description="Exonuclease" evidence="4">
    <location>
        <begin position="5"/>
        <end position="210"/>
    </location>
</feature>
<protein>
    <submittedName>
        <fullName evidence="5">DNA polymerase III subunit epsilon</fullName>
    </submittedName>
</protein>